<evidence type="ECO:0000313" key="2">
    <source>
        <dbReference type="EMBL" id="MDR9759434.1"/>
    </source>
</evidence>
<dbReference type="InterPro" id="IPR027417">
    <property type="entry name" value="P-loop_NTPase"/>
</dbReference>
<dbReference type="Gene3D" id="3.40.50.300">
    <property type="entry name" value="P-loop containing nucleotide triphosphate hydrolases"/>
    <property type="match status" value="1"/>
</dbReference>
<organism evidence="2 3">
    <name type="scientific">Rhizobium redzepovicii</name>
    <dbReference type="NCBI Taxonomy" id="2867518"/>
    <lineage>
        <taxon>Bacteria</taxon>
        <taxon>Pseudomonadati</taxon>
        <taxon>Pseudomonadota</taxon>
        <taxon>Alphaproteobacteria</taxon>
        <taxon>Hyphomicrobiales</taxon>
        <taxon>Rhizobiaceae</taxon>
        <taxon>Rhizobium/Agrobacterium group</taxon>
        <taxon>Rhizobium</taxon>
    </lineage>
</organism>
<gene>
    <name evidence="2" type="ORF">RJJ37_07275</name>
</gene>
<dbReference type="EMBL" id="JAVLSH010000002">
    <property type="protein sequence ID" value="MDR9759434.1"/>
    <property type="molecule type" value="Genomic_DNA"/>
</dbReference>
<dbReference type="RefSeq" id="WP_310807162.1">
    <property type="nucleotide sequence ID" value="NZ_JAVLSH010000002.1"/>
</dbReference>
<comment type="caution">
    <text evidence="2">The sequence shown here is derived from an EMBL/GenBank/DDBJ whole genome shotgun (WGS) entry which is preliminary data.</text>
</comment>
<keyword evidence="2" id="KW-0067">ATP-binding</keyword>
<dbReference type="AlphaFoldDB" id="A0AAW8P0B2"/>
<name>A0AAW8P0B2_9HYPH</name>
<protein>
    <submittedName>
        <fullName evidence="2">ATP-binding protein</fullName>
    </submittedName>
</protein>
<proteinExistence type="predicted"/>
<feature type="domain" description="ORC1/DEAH AAA+ ATPase" evidence="1">
    <location>
        <begin position="49"/>
        <end position="190"/>
    </location>
</feature>
<dbReference type="Proteomes" id="UP001269402">
    <property type="component" value="Unassembled WGS sequence"/>
</dbReference>
<evidence type="ECO:0000313" key="3">
    <source>
        <dbReference type="Proteomes" id="UP001269402"/>
    </source>
</evidence>
<dbReference type="SUPFAM" id="SSF52540">
    <property type="entry name" value="P-loop containing nucleoside triphosphate hydrolases"/>
    <property type="match status" value="1"/>
</dbReference>
<accession>A0AAW8P0B2</accession>
<evidence type="ECO:0000259" key="1">
    <source>
        <dbReference type="Pfam" id="PF13401"/>
    </source>
</evidence>
<dbReference type="InterPro" id="IPR049945">
    <property type="entry name" value="AAA_22"/>
</dbReference>
<dbReference type="GO" id="GO:0016887">
    <property type="term" value="F:ATP hydrolysis activity"/>
    <property type="evidence" value="ECO:0007669"/>
    <property type="project" value="InterPro"/>
</dbReference>
<keyword evidence="3" id="KW-1185">Reference proteome</keyword>
<keyword evidence="2" id="KW-0547">Nucleotide-binding</keyword>
<dbReference type="GO" id="GO:0005524">
    <property type="term" value="F:ATP binding"/>
    <property type="evidence" value="ECO:0007669"/>
    <property type="project" value="UniProtKB-KW"/>
</dbReference>
<reference evidence="3" key="1">
    <citation type="submission" date="2023-07" db="EMBL/GenBank/DDBJ databases">
        <title>Genomic characterization of faba bean (Vicia faba) microsymbionts in Mexican soils.</title>
        <authorList>
            <person name="Rivera Orduna F.N."/>
            <person name="Guevara-Luna J."/>
            <person name="Yan J."/>
            <person name="Arroyo-Herrera I."/>
            <person name="Li Y."/>
            <person name="Vasquez-Murrieta M.S."/>
            <person name="Wang E.T."/>
        </authorList>
    </citation>
    <scope>NUCLEOTIDE SEQUENCE [LARGE SCALE GENOMIC DNA]</scope>
    <source>
        <strain evidence="3">CH6</strain>
    </source>
</reference>
<dbReference type="Pfam" id="PF13401">
    <property type="entry name" value="AAA_22"/>
    <property type="match status" value="1"/>
</dbReference>
<sequence length="333" mass="37168">MTDSTVELLNLRVLEDTRYVSFKRCEHLHNRVQDFWGHAQVCRQGGGSRRRILAVIGESGTGKTTSLQHVFNSFGGFKRYRNEQGKLVIPMISAEVPRPCTNKDLAIHMLNALDVPANHRANEYDLFQALKSQLRESGTILVHLDEAQHLLQADTAAAVRRLQDRLKSLIAIPDWPLHLILSGVSDLATLFTGDQQLANRSTVMRFENLLFPGDKAVVIMILRDIAVDHCKLELAEQLLTDDFLGRLVSASGGGIGTLIEFIRAACYKALSKGHVRLDTKDFAFAYGRFSGSRDVDNIMTASAWQDIDRGNALVDLLPPPTKSKPSRKSKTWH</sequence>